<reference evidence="3 4" key="1">
    <citation type="journal article" date="2013" name="Genome Biol.">
        <title>Genome of Acanthamoeba castellanii highlights extensive lateral gene transfer and early evolution of tyrosine kinase signaling.</title>
        <authorList>
            <person name="Clarke M."/>
            <person name="Lohan A.J."/>
            <person name="Liu B."/>
            <person name="Lagkouvardos I."/>
            <person name="Roy S."/>
            <person name="Zafar N."/>
            <person name="Bertelli C."/>
            <person name="Schilde C."/>
            <person name="Kianianmomeni A."/>
            <person name="Burglin T.R."/>
            <person name="Frech C."/>
            <person name="Turcotte B."/>
            <person name="Kopec K.O."/>
            <person name="Synnott J.M."/>
            <person name="Choo C."/>
            <person name="Paponov I."/>
            <person name="Finkler A."/>
            <person name="Soon Heng Tan C."/>
            <person name="Hutchins A.P."/>
            <person name="Weinmeier T."/>
            <person name="Rattei T."/>
            <person name="Chu J.S."/>
            <person name="Gimenez G."/>
            <person name="Irimia M."/>
            <person name="Rigden D.J."/>
            <person name="Fitzpatrick D.A."/>
            <person name="Lorenzo-Morales J."/>
            <person name="Bateman A."/>
            <person name="Chiu C.H."/>
            <person name="Tang P."/>
            <person name="Hegemann P."/>
            <person name="Fromm H."/>
            <person name="Raoult D."/>
            <person name="Greub G."/>
            <person name="Miranda-Saavedra D."/>
            <person name="Chen N."/>
            <person name="Nash P."/>
            <person name="Ginger M.L."/>
            <person name="Horn M."/>
            <person name="Schaap P."/>
            <person name="Caler L."/>
            <person name="Loftus B."/>
        </authorList>
    </citation>
    <scope>NUCLEOTIDE SEQUENCE [LARGE SCALE GENOMIC DNA]</scope>
    <source>
        <strain evidence="3 4">Neff</strain>
    </source>
</reference>
<dbReference type="VEuPathDB" id="AmoebaDB:ACA1_255380"/>
<keyword evidence="2" id="KW-0413">Isomerase</keyword>
<dbReference type="RefSeq" id="XP_004367685.1">
    <property type="nucleotide sequence ID" value="XM_004367628.1"/>
</dbReference>
<dbReference type="InterPro" id="IPR003673">
    <property type="entry name" value="CoA-Trfase_fam_III"/>
</dbReference>
<dbReference type="OMA" id="FHDSPFY"/>
<dbReference type="Gene3D" id="3.40.50.10540">
    <property type="entry name" value="Crotonobetainyl-coa:carnitine coa-transferase, domain 1"/>
    <property type="match status" value="1"/>
</dbReference>
<keyword evidence="4" id="KW-1185">Reference proteome</keyword>
<dbReference type="GeneID" id="14923365"/>
<protein>
    <submittedName>
        <fullName evidence="3">Alphamethylacyl-CoA racemase, putative</fullName>
    </submittedName>
</protein>
<gene>
    <name evidence="3" type="ORF">ACA1_255380</name>
</gene>
<sequence>MALQGLKVLEIAGLAPVPYCGLVLADFGADVVRIDRWPTGGSLSADVLARGKRSLALDLKKPEGVQTLLRLAEKADVLIEPFRPGVMERLGLGPDNGYYAQRAGHDINYIAVAGVLSLLGRRGENPLFPGNLLGDFAGGGMLCALGILLAVIERYKSGKGQVVDAAMVDGASYLSTFIHNHRHTGIWGNARGSNVLDSGAPFYETYRTKDGKYVAVGAIESQFYHNLIKGLELDKDESLPHQFDTAQWPTLKQTFTERFLSRTRDEWTRVFDGLDACVTPVLELPELMQHQHNKDRALLEENEAEGGRWEPRPAPRLSRTPAYSVRAKASPAAGQHTQAVLREYGFESDDIARLLASGAVGEETQSGFHAQTLWRSILFLRNSK</sequence>
<dbReference type="GO" id="GO:0016853">
    <property type="term" value="F:isomerase activity"/>
    <property type="evidence" value="ECO:0007669"/>
    <property type="project" value="UniProtKB-KW"/>
</dbReference>
<dbReference type="InterPro" id="IPR023606">
    <property type="entry name" value="CoA-Trfase_III_dom_1_sf"/>
</dbReference>
<dbReference type="EMBL" id="KB007885">
    <property type="protein sequence ID" value="ELR22429.1"/>
    <property type="molecule type" value="Genomic_DNA"/>
</dbReference>
<dbReference type="OrthoDB" id="16747at2759"/>
<proteinExistence type="inferred from homology"/>
<dbReference type="SUPFAM" id="SSF89796">
    <property type="entry name" value="CoA-transferase family III (CaiB/BaiF)"/>
    <property type="match status" value="1"/>
</dbReference>
<dbReference type="FunFam" id="3.30.1540.10:FF:000004">
    <property type="entry name" value="Probable alpha-methylacyl-CoA racemase mcr"/>
    <property type="match status" value="1"/>
</dbReference>
<dbReference type="STRING" id="1257118.L8HA58"/>
<dbReference type="InterPro" id="IPR044855">
    <property type="entry name" value="CoA-Trfase_III_dom3_sf"/>
</dbReference>
<dbReference type="AlphaFoldDB" id="L8HA58"/>
<accession>L8HA58</accession>
<dbReference type="Proteomes" id="UP000011083">
    <property type="component" value="Unassembled WGS sequence"/>
</dbReference>
<dbReference type="Gene3D" id="3.30.1540.10">
    <property type="entry name" value="formyl-coa transferase, domain 3"/>
    <property type="match status" value="1"/>
</dbReference>
<dbReference type="Pfam" id="PF02515">
    <property type="entry name" value="CoA_transf_3"/>
    <property type="match status" value="2"/>
</dbReference>
<dbReference type="PANTHER" id="PTHR48228">
    <property type="entry name" value="SUCCINYL-COA--D-CITRAMALATE COA-TRANSFERASE"/>
    <property type="match status" value="1"/>
</dbReference>
<evidence type="ECO:0000313" key="4">
    <source>
        <dbReference type="Proteomes" id="UP000011083"/>
    </source>
</evidence>
<dbReference type="InterPro" id="IPR050509">
    <property type="entry name" value="CoA-transferase_III"/>
</dbReference>
<name>L8HA58_ACACF</name>
<dbReference type="KEGG" id="acan:ACA1_255380"/>
<dbReference type="PANTHER" id="PTHR48228:SF5">
    <property type="entry name" value="ALPHA-METHYLACYL-COA RACEMASE"/>
    <property type="match status" value="1"/>
</dbReference>
<evidence type="ECO:0000256" key="1">
    <source>
        <dbReference type="ARBA" id="ARBA00008383"/>
    </source>
</evidence>
<evidence type="ECO:0000256" key="2">
    <source>
        <dbReference type="ARBA" id="ARBA00023235"/>
    </source>
</evidence>
<comment type="similarity">
    <text evidence="1">Belongs to the CoA-transferase III family.</text>
</comment>
<evidence type="ECO:0000313" key="3">
    <source>
        <dbReference type="EMBL" id="ELR22429.1"/>
    </source>
</evidence>
<organism evidence="3 4">
    <name type="scientific">Acanthamoeba castellanii (strain ATCC 30010 / Neff)</name>
    <dbReference type="NCBI Taxonomy" id="1257118"/>
    <lineage>
        <taxon>Eukaryota</taxon>
        <taxon>Amoebozoa</taxon>
        <taxon>Discosea</taxon>
        <taxon>Longamoebia</taxon>
        <taxon>Centramoebida</taxon>
        <taxon>Acanthamoebidae</taxon>
        <taxon>Acanthamoeba</taxon>
    </lineage>
</organism>